<gene>
    <name evidence="3" type="ORF">H8J70_05635</name>
</gene>
<dbReference type="NCBIfam" id="TIGR01891">
    <property type="entry name" value="amidohydrolases"/>
    <property type="match status" value="1"/>
</dbReference>
<keyword evidence="4" id="KW-1185">Reference proteome</keyword>
<dbReference type="Proteomes" id="UP000606870">
    <property type="component" value="Unassembled WGS sequence"/>
</dbReference>
<proteinExistence type="inferred from homology"/>
<dbReference type="EMBL" id="JACOGK010000013">
    <property type="protein sequence ID" value="MBC3536728.1"/>
    <property type="molecule type" value="Genomic_DNA"/>
</dbReference>
<dbReference type="PANTHER" id="PTHR30575:SF3">
    <property type="entry name" value="PEPTIDASE M20 DIMERISATION DOMAIN-CONTAINING PROTEIN"/>
    <property type="match status" value="1"/>
</dbReference>
<sequence length="439" mass="48129">MTKEELKKQVCEAIDKRYEEMVAFGESVFAEPELGYKETKTSAKIQKEFDKLGIPYTTGWGLTGVKGRLTGAASKRTIAVMGELDSVVCRRHPSADPVTGAAHCCGHNVQVSDMLGVAMALKDTNAMQYLGGDVVFFAVPSEECIEIEYREQLMEKGKIHFFGGKQEIIRQGGFDDIDAAMQMHVNPTDDPEGDIRINARCNGFITKLIDYHGHAAHAAAAPHEGVNALNACMLGVMGVNALRETFQEKDHVRFHPIITSGGDLVNVVPDFVRMESYVRAASADAMKHYNEAVDRALKAGADAVGATCEIKNMPGYLPMFQNQAMCDLLEANSNEIFGKEHVDAQPPFDSGSTDMGDISYIMPCIHPYVGSVHGALHSAEFDLFQKETAYAKTTKVLAMTLIDLLYADAASLEGILKGYTPLMTKDEYLKFMESLRSTK</sequence>
<dbReference type="PANTHER" id="PTHR30575">
    <property type="entry name" value="PEPTIDASE M20"/>
    <property type="match status" value="1"/>
</dbReference>
<dbReference type="Gene3D" id="3.40.630.10">
    <property type="entry name" value="Zn peptidases"/>
    <property type="match status" value="1"/>
</dbReference>
<dbReference type="SUPFAM" id="SSF53187">
    <property type="entry name" value="Zn-dependent exopeptidases"/>
    <property type="match status" value="1"/>
</dbReference>
<feature type="domain" description="Peptidase M20 dimerisation" evidence="2">
    <location>
        <begin position="207"/>
        <end position="300"/>
    </location>
</feature>
<evidence type="ECO:0000313" key="4">
    <source>
        <dbReference type="Proteomes" id="UP000606870"/>
    </source>
</evidence>
<dbReference type="InterPro" id="IPR017144">
    <property type="entry name" value="Xaa-Arg_dipeptidase"/>
</dbReference>
<protein>
    <recommendedName>
        <fullName evidence="1">Peptidase M20 domain-containing protein 2</fullName>
    </recommendedName>
</protein>
<evidence type="ECO:0000259" key="2">
    <source>
        <dbReference type="Pfam" id="PF07687"/>
    </source>
</evidence>
<comment type="caution">
    <text evidence="3">The sequence shown here is derived from an EMBL/GenBank/DDBJ whole genome shotgun (WGS) entry which is preliminary data.</text>
</comment>
<organism evidence="3 4">
    <name type="scientific">Megasphaera hominis</name>
    <dbReference type="NCBI Taxonomy" id="159836"/>
    <lineage>
        <taxon>Bacteria</taxon>
        <taxon>Bacillati</taxon>
        <taxon>Bacillota</taxon>
        <taxon>Negativicutes</taxon>
        <taxon>Veillonellales</taxon>
        <taxon>Veillonellaceae</taxon>
        <taxon>Megasphaera</taxon>
    </lineage>
</organism>
<dbReference type="InterPro" id="IPR011650">
    <property type="entry name" value="Peptidase_M20_dimer"/>
</dbReference>
<dbReference type="Pfam" id="PF01546">
    <property type="entry name" value="Peptidase_M20"/>
    <property type="match status" value="1"/>
</dbReference>
<dbReference type="SUPFAM" id="SSF55031">
    <property type="entry name" value="Bacterial exopeptidase dimerisation domain"/>
    <property type="match status" value="1"/>
</dbReference>
<evidence type="ECO:0000313" key="3">
    <source>
        <dbReference type="EMBL" id="MBC3536728.1"/>
    </source>
</evidence>
<accession>A0ABR6VHU5</accession>
<comment type="similarity">
    <text evidence="1">Belongs to the peptidase M20A family.</text>
</comment>
<dbReference type="InterPro" id="IPR052030">
    <property type="entry name" value="Peptidase_M20/M20A_hydrolases"/>
</dbReference>
<dbReference type="Gene3D" id="3.30.70.360">
    <property type="match status" value="1"/>
</dbReference>
<reference evidence="3 4" key="1">
    <citation type="submission" date="2020-08" db="EMBL/GenBank/DDBJ databases">
        <authorList>
            <person name="Liu C."/>
            <person name="Sun Q."/>
        </authorList>
    </citation>
    <scope>NUCLEOTIDE SEQUENCE [LARGE SCALE GENOMIC DNA]</scope>
    <source>
        <strain evidence="3 4">NSJ-59</strain>
    </source>
</reference>
<dbReference type="InterPro" id="IPR036264">
    <property type="entry name" value="Bact_exopeptidase_dim_dom"/>
</dbReference>
<dbReference type="InterPro" id="IPR002933">
    <property type="entry name" value="Peptidase_M20"/>
</dbReference>
<dbReference type="Pfam" id="PF07687">
    <property type="entry name" value="M20_dimer"/>
    <property type="match status" value="1"/>
</dbReference>
<dbReference type="InterPro" id="IPR017439">
    <property type="entry name" value="Amidohydrolase"/>
</dbReference>
<dbReference type="RefSeq" id="WP_186502883.1">
    <property type="nucleotide sequence ID" value="NZ_JACOGK010000013.1"/>
</dbReference>
<name>A0ABR6VHU5_9FIRM</name>
<dbReference type="PIRSF" id="PIRSF037226">
    <property type="entry name" value="Amidohydrolase_ACY1L2_prd"/>
    <property type="match status" value="1"/>
</dbReference>
<evidence type="ECO:0000256" key="1">
    <source>
        <dbReference type="PIRNR" id="PIRNR037226"/>
    </source>
</evidence>